<proteinExistence type="predicted"/>
<keyword evidence="2" id="KW-1185">Reference proteome</keyword>
<evidence type="ECO:0000313" key="1">
    <source>
        <dbReference type="EMBL" id="VEU39751.1"/>
    </source>
</evidence>
<gene>
    <name evidence="1" type="ORF">PSNMU_V1.4_AUG-EV-PASAV3_0066160</name>
</gene>
<reference evidence="1 2" key="1">
    <citation type="submission" date="2019-01" db="EMBL/GenBank/DDBJ databases">
        <authorList>
            <person name="Ferrante I. M."/>
        </authorList>
    </citation>
    <scope>NUCLEOTIDE SEQUENCE [LARGE SCALE GENOMIC DNA]</scope>
    <source>
        <strain evidence="1 2">B856</strain>
    </source>
</reference>
<sequence length="169" mass="18564">MMTSATRRWLRLSTSTIRRRCGNGPWLASHAPIGSLLFATHGIRGVFCFTTTATSDAGATAKTLARDATDSSEEKKIYLHVGPSGDGWIGDAIFAAKHNQPGYVKSIPLTSNDLIRTDDDNDSDNVEGSLLIEILEENPHWAQEIYDTERLPKALKQQLESFAEGDTRS</sequence>
<organism evidence="1 2">
    <name type="scientific">Pseudo-nitzschia multistriata</name>
    <dbReference type="NCBI Taxonomy" id="183589"/>
    <lineage>
        <taxon>Eukaryota</taxon>
        <taxon>Sar</taxon>
        <taxon>Stramenopiles</taxon>
        <taxon>Ochrophyta</taxon>
        <taxon>Bacillariophyta</taxon>
        <taxon>Bacillariophyceae</taxon>
        <taxon>Bacillariophycidae</taxon>
        <taxon>Bacillariales</taxon>
        <taxon>Bacillariaceae</taxon>
        <taxon>Pseudo-nitzschia</taxon>
    </lineage>
</organism>
<dbReference type="OrthoDB" id="48263at2759"/>
<accession>A0A448ZCK4</accession>
<name>A0A448ZCK4_9STRA</name>
<dbReference type="Proteomes" id="UP000291116">
    <property type="component" value="Unassembled WGS sequence"/>
</dbReference>
<dbReference type="AlphaFoldDB" id="A0A448ZCK4"/>
<evidence type="ECO:0000313" key="2">
    <source>
        <dbReference type="Proteomes" id="UP000291116"/>
    </source>
</evidence>
<dbReference type="EMBL" id="CAACVS010000235">
    <property type="protein sequence ID" value="VEU39751.1"/>
    <property type="molecule type" value="Genomic_DNA"/>
</dbReference>
<protein>
    <submittedName>
        <fullName evidence="1">Uncharacterized protein</fullName>
    </submittedName>
</protein>